<reference evidence="3 4" key="1">
    <citation type="journal article" date="2005" name="Science">
        <title>Genome of the host-cell transforming parasite Theileria annulata compared with T. parva.</title>
        <authorList>
            <person name="Pain A."/>
            <person name="Renauld H."/>
            <person name="Berriman M."/>
            <person name="Murphy L."/>
            <person name="Yeats C.A."/>
            <person name="Weir W."/>
            <person name="Kerhornou A."/>
            <person name="Aslett M."/>
            <person name="Bishop R."/>
            <person name="Bouchier C."/>
            <person name="Cochet M."/>
            <person name="Coulson R.M.R."/>
            <person name="Cronin A."/>
            <person name="de Villiers E.P."/>
            <person name="Fraser A."/>
            <person name="Fosker N."/>
            <person name="Gardner M."/>
            <person name="Goble A."/>
            <person name="Griffiths-Jones S."/>
            <person name="Harris D.E."/>
            <person name="Katzer F."/>
            <person name="Larke N."/>
            <person name="Lord A."/>
            <person name="Maser P."/>
            <person name="McKellar S."/>
            <person name="Mooney P."/>
            <person name="Morton F."/>
            <person name="Nene V."/>
            <person name="O'Neil S."/>
            <person name="Price C."/>
            <person name="Quail M.A."/>
            <person name="Rabbinowitsch E."/>
            <person name="Rawlings N.D."/>
            <person name="Rutter S."/>
            <person name="Saunders D."/>
            <person name="Seeger K."/>
            <person name="Shah T."/>
            <person name="Squares R."/>
            <person name="Squares S."/>
            <person name="Tivey A."/>
            <person name="Walker A.R."/>
            <person name="Woodward J."/>
            <person name="Dobbelaere D.A.E."/>
            <person name="Langsley G."/>
            <person name="Rajandream M.A."/>
            <person name="McKeever D."/>
            <person name="Shiels B."/>
            <person name="Tait A."/>
            <person name="Barrell B.G."/>
            <person name="Hall N."/>
        </authorList>
    </citation>
    <scope>NUCLEOTIDE SEQUENCE [LARGE SCALE GENOMIC DNA]</scope>
    <source>
        <strain evidence="4">Ankara</strain>
    </source>
</reference>
<accession>Q4UFF7</accession>
<feature type="coiled-coil region" evidence="1">
    <location>
        <begin position="220"/>
        <end position="283"/>
    </location>
</feature>
<dbReference type="GeneID" id="3861751"/>
<keyword evidence="2" id="KW-1133">Transmembrane helix</keyword>
<proteinExistence type="predicted"/>
<name>Q4UFF7_THEAN</name>
<evidence type="ECO:0000313" key="4">
    <source>
        <dbReference type="Proteomes" id="UP000001950"/>
    </source>
</evidence>
<organism evidence="3 4">
    <name type="scientific">Theileria annulata</name>
    <dbReference type="NCBI Taxonomy" id="5874"/>
    <lineage>
        <taxon>Eukaryota</taxon>
        <taxon>Sar</taxon>
        <taxon>Alveolata</taxon>
        <taxon>Apicomplexa</taxon>
        <taxon>Aconoidasida</taxon>
        <taxon>Piroplasmida</taxon>
        <taxon>Theileriidae</taxon>
        <taxon>Theileria</taxon>
    </lineage>
</organism>
<evidence type="ECO:0000256" key="2">
    <source>
        <dbReference type="SAM" id="Phobius"/>
    </source>
</evidence>
<protein>
    <submittedName>
        <fullName evidence="3">Uncharacterized protein</fullName>
    </submittedName>
</protein>
<dbReference type="VEuPathDB" id="PiroplasmaDB:TA15325"/>
<sequence>MYKLVLFMPTDSQTIPLKYSRRPMTLKKLPVLNPPVNLVLLRRLISNKVDKATTLAQKAGLLHTAAEKIVQASQQQGTPLATLQGQAGLLKTAAGNESSGSGLFTTAEELLEQATQLGQPAHEQADGVIDAFDKVDKQYEALMGKAKESGLTSDPKVTAVIKAYHGVKNTYYQMLIGYRFRYLIGTGGDEKILHKANELYGAADSLAKNLQSDQEPKKTLKELANNLANATNDTAGLQQALSELKGAQDDQIATKALAVITKFKEVKNAYDKVKEKEKEYNRLAGPEYSPVKDAFKALEEKFGVLKKSIVNVLKLRVQELSALAQALNQKASTLSTSDISELRDQATQLANAASQSTGLHAKAAALVEAINNGEAATESRAGGVITQFGAVRTAYDALAGQPTYSSVVEKIKQGQPLSDGDELKVKKVDDAYTALKTLYDKILNFTKTTKVKAAAGTGTSDGKLRDLADKLYKTASALNTAVTNFDDSSGDAAKVLQAKAGTSQSSPGTLRKLAADLHDKADALKNAVTSASPAVNDANAAQQLATAVGDSETAPGISLRKALAQLATAQAGDLTTPAKAVTDAYKKDDSDGVKDKFEEVKKKESTYNANPATKAAYEAVVAAMNAFDAVYRPEELLMEAIAEEGTQGDNLAKALNDLSSLYAEKGTPNLLPSKATAVKKAFVDGFGPTVNARFNAVVAQANAYEQGTTIKSEKYAQLLEAWTNFNNKYYEVISFYKYHIIILSSIIIQWSYWSPKTVFAGDGMGGWKKYEYGFGTPKQLVNNSFWHAFDILIVLKISLAVIFICCLHYRDSSLSRSIVNH</sequence>
<keyword evidence="4" id="KW-1185">Reference proteome</keyword>
<dbReference type="AlphaFoldDB" id="Q4UFF7"/>
<dbReference type="Proteomes" id="UP000001950">
    <property type="component" value="Chromosome 2"/>
</dbReference>
<feature type="transmembrane region" description="Helical" evidence="2">
    <location>
        <begin position="785"/>
        <end position="807"/>
    </location>
</feature>
<gene>
    <name evidence="3" type="ORF">TA15325</name>
</gene>
<keyword evidence="2" id="KW-0812">Transmembrane</keyword>
<keyword evidence="1" id="KW-0175">Coiled coil</keyword>
<evidence type="ECO:0000313" key="3">
    <source>
        <dbReference type="EMBL" id="CAI74159.1"/>
    </source>
</evidence>
<dbReference type="RefSeq" id="XP_951891.1">
    <property type="nucleotide sequence ID" value="XM_946798.1"/>
</dbReference>
<keyword evidence="2" id="KW-0472">Membrane</keyword>
<dbReference type="EMBL" id="CR940348">
    <property type="protein sequence ID" value="CAI74159.1"/>
    <property type="molecule type" value="Genomic_DNA"/>
</dbReference>
<dbReference type="InParanoid" id="Q4UFF7"/>
<dbReference type="KEGG" id="tan:TA15325"/>
<evidence type="ECO:0000256" key="1">
    <source>
        <dbReference type="SAM" id="Coils"/>
    </source>
</evidence>